<dbReference type="EMBL" id="MCIF01000002">
    <property type="protein sequence ID" value="RAQ96573.1"/>
    <property type="molecule type" value="Genomic_DNA"/>
</dbReference>
<dbReference type="AlphaFoldDB" id="A0A328VLR8"/>
<sequence length="391" mass="42986">MATAARRVASFGTTIFTEINVLAQQHNALNLGQGRPDFDTPPDIIAQLVAALQAGQYNQYAPGPGTPSLRRAVAAHAARFYGLEIDPERGVIVTAGATEGIFAAVLGLVDPGDEVIVIEPFYDSYVPNILMAGATPVYVPLHPPQWTFDPAELRAAFTPKTRALILNTPHNPCGRVFSREELACIAELCIEHDVTVIADEVYEHLIFDDARHIPIATLPGMFERTVTVSSSGKAFSATGWKIGWVYGHPDLVDGVARAHQFITFAVHHPTQEAIAYALSLPDSYYRGLKELYEHKRQLLLQALDAAGLPYRVPEGTYFVLADFSPVFNGTPLEFARYLISEIGVAGIPPETFYCPEHSHIGSKYLRFSFCKNDETLLQAGERLAKLAIRRR</sequence>
<keyword evidence="3 7" id="KW-0032">Aminotransferase</keyword>
<dbReference type="GO" id="GO:0005737">
    <property type="term" value="C:cytoplasm"/>
    <property type="evidence" value="ECO:0007669"/>
    <property type="project" value="TreeGrafter"/>
</dbReference>
<comment type="similarity">
    <text evidence="2">Belongs to the class-I pyridoxal-phosphate-dependent aminotransferase family.</text>
</comment>
<gene>
    <name evidence="7" type="ORF">A4R35_13585</name>
</gene>
<reference evidence="7 8" key="1">
    <citation type="submission" date="2016-08" db="EMBL/GenBank/DDBJ databases">
        <title>Analysis of Carbohydrate Active Enzymes in Thermogemmatispora T81 Reveals Carbohydrate Degradation Ability.</title>
        <authorList>
            <person name="Tomazini A."/>
            <person name="Lal S."/>
            <person name="Stott M."/>
            <person name="Henrissat B."/>
            <person name="Polikarpov I."/>
            <person name="Sparling R."/>
            <person name="Levin D.B."/>
        </authorList>
    </citation>
    <scope>NUCLEOTIDE SEQUENCE [LARGE SCALE GENOMIC DNA]</scope>
    <source>
        <strain evidence="7 8">T81</strain>
    </source>
</reference>
<evidence type="ECO:0000259" key="6">
    <source>
        <dbReference type="Pfam" id="PF00155"/>
    </source>
</evidence>
<dbReference type="InterPro" id="IPR015424">
    <property type="entry name" value="PyrdxlP-dep_Trfase"/>
</dbReference>
<evidence type="ECO:0000256" key="4">
    <source>
        <dbReference type="ARBA" id="ARBA00022679"/>
    </source>
</evidence>
<dbReference type="SUPFAM" id="SSF53383">
    <property type="entry name" value="PLP-dependent transferases"/>
    <property type="match status" value="1"/>
</dbReference>
<dbReference type="Gene3D" id="3.90.1150.10">
    <property type="entry name" value="Aspartate Aminotransferase, domain 1"/>
    <property type="match status" value="1"/>
</dbReference>
<dbReference type="InterPro" id="IPR004839">
    <property type="entry name" value="Aminotransferase_I/II_large"/>
</dbReference>
<evidence type="ECO:0000256" key="3">
    <source>
        <dbReference type="ARBA" id="ARBA00022576"/>
    </source>
</evidence>
<dbReference type="OrthoDB" id="9813612at2"/>
<keyword evidence="4 7" id="KW-0808">Transferase</keyword>
<feature type="domain" description="Aminotransferase class I/classII large" evidence="6">
    <location>
        <begin position="28"/>
        <end position="382"/>
    </location>
</feature>
<dbReference type="PANTHER" id="PTHR43807:SF20">
    <property type="entry name" value="FI04487P"/>
    <property type="match status" value="1"/>
</dbReference>
<evidence type="ECO:0000256" key="1">
    <source>
        <dbReference type="ARBA" id="ARBA00001933"/>
    </source>
</evidence>
<evidence type="ECO:0000313" key="8">
    <source>
        <dbReference type="Proteomes" id="UP000248706"/>
    </source>
</evidence>
<dbReference type="FunFam" id="3.40.640.10:FF:000024">
    <property type="entry name" value="Kynurenine--oxoglutarate transaminase 3"/>
    <property type="match status" value="1"/>
</dbReference>
<dbReference type="Pfam" id="PF00155">
    <property type="entry name" value="Aminotran_1_2"/>
    <property type="match status" value="1"/>
</dbReference>
<dbReference type="Proteomes" id="UP000248706">
    <property type="component" value="Unassembled WGS sequence"/>
</dbReference>
<keyword evidence="5" id="KW-0663">Pyridoxal phosphate</keyword>
<dbReference type="PANTHER" id="PTHR43807">
    <property type="entry name" value="FI04487P"/>
    <property type="match status" value="1"/>
</dbReference>
<dbReference type="InterPro" id="IPR015422">
    <property type="entry name" value="PyrdxlP-dep_Trfase_small"/>
</dbReference>
<comment type="caution">
    <text evidence="7">The sequence shown here is derived from an EMBL/GenBank/DDBJ whole genome shotgun (WGS) entry which is preliminary data.</text>
</comment>
<dbReference type="Gene3D" id="3.40.640.10">
    <property type="entry name" value="Type I PLP-dependent aspartate aminotransferase-like (Major domain)"/>
    <property type="match status" value="1"/>
</dbReference>
<dbReference type="InterPro" id="IPR051326">
    <property type="entry name" value="Kynurenine-oxoglutarate_AT"/>
</dbReference>
<dbReference type="GO" id="GO:0016212">
    <property type="term" value="F:kynurenine-oxoglutarate transaminase activity"/>
    <property type="evidence" value="ECO:0007669"/>
    <property type="project" value="TreeGrafter"/>
</dbReference>
<evidence type="ECO:0000313" key="7">
    <source>
        <dbReference type="EMBL" id="RAQ96573.1"/>
    </source>
</evidence>
<dbReference type="InterPro" id="IPR015421">
    <property type="entry name" value="PyrdxlP-dep_Trfase_major"/>
</dbReference>
<keyword evidence="8" id="KW-1185">Reference proteome</keyword>
<dbReference type="GO" id="GO:0030170">
    <property type="term" value="F:pyridoxal phosphate binding"/>
    <property type="evidence" value="ECO:0007669"/>
    <property type="project" value="InterPro"/>
</dbReference>
<protein>
    <submittedName>
        <fullName evidence="7">Aminotransferase</fullName>
    </submittedName>
</protein>
<name>A0A328VLR8_9CHLR</name>
<evidence type="ECO:0000256" key="2">
    <source>
        <dbReference type="ARBA" id="ARBA00007441"/>
    </source>
</evidence>
<organism evidence="7 8">
    <name type="scientific">Thermogemmatispora tikiterensis</name>
    <dbReference type="NCBI Taxonomy" id="1825093"/>
    <lineage>
        <taxon>Bacteria</taxon>
        <taxon>Bacillati</taxon>
        <taxon>Chloroflexota</taxon>
        <taxon>Ktedonobacteria</taxon>
        <taxon>Thermogemmatisporales</taxon>
        <taxon>Thermogemmatisporaceae</taxon>
        <taxon>Thermogemmatispora</taxon>
    </lineage>
</organism>
<dbReference type="RefSeq" id="WP_112430255.1">
    <property type="nucleotide sequence ID" value="NZ_MCIF01000002.1"/>
</dbReference>
<dbReference type="CDD" id="cd00609">
    <property type="entry name" value="AAT_like"/>
    <property type="match status" value="1"/>
</dbReference>
<accession>A0A328VLR8</accession>
<comment type="cofactor">
    <cofactor evidence="1">
        <name>pyridoxal 5'-phosphate</name>
        <dbReference type="ChEBI" id="CHEBI:597326"/>
    </cofactor>
</comment>
<proteinExistence type="inferred from homology"/>
<evidence type="ECO:0000256" key="5">
    <source>
        <dbReference type="ARBA" id="ARBA00022898"/>
    </source>
</evidence>